<proteinExistence type="predicted"/>
<keyword evidence="3" id="KW-1185">Reference proteome</keyword>
<feature type="compositionally biased region" description="Pro residues" evidence="1">
    <location>
        <begin position="81"/>
        <end position="90"/>
    </location>
</feature>
<comment type="caution">
    <text evidence="2">The sequence shown here is derived from an EMBL/GenBank/DDBJ whole genome shotgun (WGS) entry which is preliminary data.</text>
</comment>
<evidence type="ECO:0000313" key="2">
    <source>
        <dbReference type="EMBL" id="GFO44944.1"/>
    </source>
</evidence>
<evidence type="ECO:0000313" key="3">
    <source>
        <dbReference type="Proteomes" id="UP000735302"/>
    </source>
</evidence>
<evidence type="ECO:0000256" key="1">
    <source>
        <dbReference type="SAM" id="MobiDB-lite"/>
    </source>
</evidence>
<dbReference type="EMBL" id="BLXT01007988">
    <property type="protein sequence ID" value="GFO44944.1"/>
    <property type="molecule type" value="Genomic_DNA"/>
</dbReference>
<dbReference type="AlphaFoldDB" id="A0AAV4DL54"/>
<protein>
    <submittedName>
        <fullName evidence="2">Uncharacterized protein</fullName>
    </submittedName>
</protein>
<name>A0AAV4DL54_9GAST</name>
<feature type="region of interest" description="Disordered" evidence="1">
    <location>
        <begin position="69"/>
        <end position="100"/>
    </location>
</feature>
<organism evidence="2 3">
    <name type="scientific">Plakobranchus ocellatus</name>
    <dbReference type="NCBI Taxonomy" id="259542"/>
    <lineage>
        <taxon>Eukaryota</taxon>
        <taxon>Metazoa</taxon>
        <taxon>Spiralia</taxon>
        <taxon>Lophotrochozoa</taxon>
        <taxon>Mollusca</taxon>
        <taxon>Gastropoda</taxon>
        <taxon>Heterobranchia</taxon>
        <taxon>Euthyneura</taxon>
        <taxon>Panpulmonata</taxon>
        <taxon>Sacoglossa</taxon>
        <taxon>Placobranchoidea</taxon>
        <taxon>Plakobranchidae</taxon>
        <taxon>Plakobranchus</taxon>
    </lineage>
</organism>
<accession>A0AAV4DL54</accession>
<dbReference type="Proteomes" id="UP000735302">
    <property type="component" value="Unassembled WGS sequence"/>
</dbReference>
<sequence length="100" mass="11118">MAGLVTPGHVIAQLLGEARDLYTKGRWRFRPSEENYWRFESEFTTTAPQTIPSPRGERSVGLTVKSESALGTAQTHLSPVRVPPPSPWPGGWPESLRSPY</sequence>
<reference evidence="2 3" key="1">
    <citation type="journal article" date="2021" name="Elife">
        <title>Chloroplast acquisition without the gene transfer in kleptoplastic sea slugs, Plakobranchus ocellatus.</title>
        <authorList>
            <person name="Maeda T."/>
            <person name="Takahashi S."/>
            <person name="Yoshida T."/>
            <person name="Shimamura S."/>
            <person name="Takaki Y."/>
            <person name="Nagai Y."/>
            <person name="Toyoda A."/>
            <person name="Suzuki Y."/>
            <person name="Arimoto A."/>
            <person name="Ishii H."/>
            <person name="Satoh N."/>
            <person name="Nishiyama T."/>
            <person name="Hasebe M."/>
            <person name="Maruyama T."/>
            <person name="Minagawa J."/>
            <person name="Obokata J."/>
            <person name="Shigenobu S."/>
        </authorList>
    </citation>
    <scope>NUCLEOTIDE SEQUENCE [LARGE SCALE GENOMIC DNA]</scope>
</reference>
<gene>
    <name evidence="2" type="ORF">PoB_007144900</name>
</gene>